<protein>
    <recommendedName>
        <fullName evidence="3">DUF4352 domain-containing protein</fullName>
    </recommendedName>
</protein>
<dbReference type="Proteomes" id="UP001501586">
    <property type="component" value="Unassembled WGS sequence"/>
</dbReference>
<evidence type="ECO:0008006" key="3">
    <source>
        <dbReference type="Google" id="ProtNLM"/>
    </source>
</evidence>
<name>A0ABP8EIM2_9MICO</name>
<organism evidence="1 2">
    <name type="scientific">Brevibacterium daeguense</name>
    <dbReference type="NCBI Taxonomy" id="909936"/>
    <lineage>
        <taxon>Bacteria</taxon>
        <taxon>Bacillati</taxon>
        <taxon>Actinomycetota</taxon>
        <taxon>Actinomycetes</taxon>
        <taxon>Micrococcales</taxon>
        <taxon>Brevibacteriaceae</taxon>
        <taxon>Brevibacterium</taxon>
    </lineage>
</organism>
<accession>A0ABP8EIM2</accession>
<evidence type="ECO:0000313" key="1">
    <source>
        <dbReference type="EMBL" id="GAA4283799.1"/>
    </source>
</evidence>
<dbReference type="EMBL" id="BAABAZ010000004">
    <property type="protein sequence ID" value="GAA4283799.1"/>
    <property type="molecule type" value="Genomic_DNA"/>
</dbReference>
<evidence type="ECO:0000313" key="2">
    <source>
        <dbReference type="Proteomes" id="UP001501586"/>
    </source>
</evidence>
<gene>
    <name evidence="1" type="ORF">GCM10022261_13300</name>
</gene>
<comment type="caution">
    <text evidence="1">The sequence shown here is derived from an EMBL/GenBank/DDBJ whole genome shotgun (WGS) entry which is preliminary data.</text>
</comment>
<proteinExistence type="predicted"/>
<sequence length="167" mass="18324">MVCRGEWVLYRTIDSESIIHDWSLRIDSAEVTDSIEGAADNPEYYSGENYDAPERITAEAKEGMELLHVVYTARNDGMEPGGLPVTYAVIFSDGEVFAPTGDDDDYGYNLTLNRDPAAGQSQQNPHSEAQGDIVIEIPADSELAAVEFCDPYIDSGFCTTIELTDVD</sequence>
<keyword evidence="2" id="KW-1185">Reference proteome</keyword>
<reference evidence="2" key="1">
    <citation type="journal article" date="2019" name="Int. J. Syst. Evol. Microbiol.">
        <title>The Global Catalogue of Microorganisms (GCM) 10K type strain sequencing project: providing services to taxonomists for standard genome sequencing and annotation.</title>
        <authorList>
            <consortium name="The Broad Institute Genomics Platform"/>
            <consortium name="The Broad Institute Genome Sequencing Center for Infectious Disease"/>
            <person name="Wu L."/>
            <person name="Ma J."/>
        </authorList>
    </citation>
    <scope>NUCLEOTIDE SEQUENCE [LARGE SCALE GENOMIC DNA]</scope>
    <source>
        <strain evidence="2">JCM 17458</strain>
    </source>
</reference>